<dbReference type="PRINTS" id="PR00080">
    <property type="entry name" value="SDRFAMILY"/>
</dbReference>
<comment type="similarity">
    <text evidence="1 8">Belongs to the short-chain dehydrogenases/reductases (SDR) family.</text>
</comment>
<reference evidence="10" key="3">
    <citation type="journal article" date="2022" name="Res Sq">
        <title>Evolution of multicellular longitudinally dividing oral cavity symbionts (Neisseriaceae).</title>
        <authorList>
            <person name="Nyongesa S."/>
            <person name="Weber P."/>
            <person name="Bernet E."/>
            <person name="Pullido F."/>
            <person name="Nieckarz M."/>
            <person name="Delaby M."/>
            <person name="Nieves C."/>
            <person name="Viehboeck T."/>
            <person name="Krause N."/>
            <person name="Rivera-Millot A."/>
            <person name="Nakamura A."/>
            <person name="Vischer N."/>
            <person name="VanNieuwenhze M."/>
            <person name="Brun Y."/>
            <person name="Cava F."/>
            <person name="Bulgheresi S."/>
            <person name="Veyrier F."/>
        </authorList>
    </citation>
    <scope>NUCLEOTIDE SEQUENCE</scope>
    <source>
        <strain evidence="10">1258/02</strain>
    </source>
</reference>
<name>A0AAE9GWC4_9NEIS</name>
<dbReference type="RefSeq" id="WP_132952820.1">
    <property type="nucleotide sequence ID" value="NZ_CP091507.1"/>
</dbReference>
<dbReference type="EC" id="1.1.1.304" evidence="2"/>
<organism evidence="10 12">
    <name type="scientific">Uruburuella suis</name>
    <dbReference type="NCBI Taxonomy" id="252130"/>
    <lineage>
        <taxon>Bacteria</taxon>
        <taxon>Pseudomonadati</taxon>
        <taxon>Pseudomonadota</taxon>
        <taxon>Betaproteobacteria</taxon>
        <taxon>Neisseriales</taxon>
        <taxon>Neisseriaceae</taxon>
        <taxon>Uruburuella</taxon>
    </lineage>
</organism>
<evidence type="ECO:0000313" key="12">
    <source>
        <dbReference type="Proteomes" id="UP000829756"/>
    </source>
</evidence>
<evidence type="ECO:0000256" key="6">
    <source>
        <dbReference type="PIRSR" id="PIRSR614007-1"/>
    </source>
</evidence>
<dbReference type="KEGG" id="usu:LVJ78_10150"/>
<dbReference type="Pfam" id="PF00106">
    <property type="entry name" value="adh_short"/>
    <property type="match status" value="1"/>
</dbReference>
<dbReference type="PANTHER" id="PTHR42760:SF121">
    <property type="entry name" value="3-OXOACYL-(ACYL-CARRIER-PROTEIN) REDUCTASE"/>
    <property type="match status" value="1"/>
</dbReference>
<feature type="binding site" evidence="7">
    <location>
        <begin position="186"/>
        <end position="191"/>
    </location>
    <ligand>
        <name>NAD(+)</name>
        <dbReference type="ChEBI" id="CHEBI:57540"/>
    </ligand>
</feature>
<evidence type="ECO:0000256" key="5">
    <source>
        <dbReference type="ARBA" id="ARBA00047315"/>
    </source>
</evidence>
<reference evidence="9 11" key="1">
    <citation type="submission" date="2019-03" db="EMBL/GenBank/DDBJ databases">
        <title>Genomic Encyclopedia of Type Strains, Phase IV (KMG-IV): sequencing the most valuable type-strain genomes for metagenomic binning, comparative biology and taxonomic classification.</title>
        <authorList>
            <person name="Goeker M."/>
        </authorList>
    </citation>
    <scope>NUCLEOTIDE SEQUENCE [LARGE SCALE GENOMIC DNA]</scope>
    <source>
        <strain evidence="9 11">DSM 17474</strain>
    </source>
</reference>
<evidence type="ECO:0000256" key="1">
    <source>
        <dbReference type="ARBA" id="ARBA00006484"/>
    </source>
</evidence>
<dbReference type="EMBL" id="CP091507">
    <property type="protein sequence ID" value="UOO79043.1"/>
    <property type="molecule type" value="Genomic_DNA"/>
</dbReference>
<evidence type="ECO:0000256" key="4">
    <source>
        <dbReference type="ARBA" id="ARBA00023027"/>
    </source>
</evidence>
<dbReference type="FunFam" id="3.40.50.720:FF:000084">
    <property type="entry name" value="Short-chain dehydrogenase reductase"/>
    <property type="match status" value="1"/>
</dbReference>
<keyword evidence="11" id="KW-1185">Reference proteome</keyword>
<reference evidence="10" key="2">
    <citation type="submission" date="2021-12" db="EMBL/GenBank/DDBJ databases">
        <authorList>
            <person name="Veyrier F.J."/>
        </authorList>
    </citation>
    <scope>NUCLEOTIDE SEQUENCE</scope>
    <source>
        <strain evidence="10">1258/02</strain>
    </source>
</reference>
<dbReference type="Proteomes" id="UP000294721">
    <property type="component" value="Unassembled WGS sequence"/>
</dbReference>
<dbReference type="GO" id="GO:0052588">
    <property type="term" value="F:diacetyl reductase ((S)-acetoin forming) (NAD+) activity"/>
    <property type="evidence" value="ECO:0007669"/>
    <property type="project" value="UniProtKB-EC"/>
</dbReference>
<evidence type="ECO:0000256" key="8">
    <source>
        <dbReference type="RuleBase" id="RU000363"/>
    </source>
</evidence>
<evidence type="ECO:0000313" key="10">
    <source>
        <dbReference type="EMBL" id="UOO79043.1"/>
    </source>
</evidence>
<dbReference type="Proteomes" id="UP000829756">
    <property type="component" value="Chromosome"/>
</dbReference>
<dbReference type="NCBIfam" id="TIGR02415">
    <property type="entry name" value="23BDH"/>
    <property type="match status" value="1"/>
</dbReference>
<dbReference type="SUPFAM" id="SSF51735">
    <property type="entry name" value="NAD(P)-binding Rossmann-fold domains"/>
    <property type="match status" value="1"/>
</dbReference>
<dbReference type="InterPro" id="IPR036291">
    <property type="entry name" value="NAD(P)-bd_dom_sf"/>
</dbReference>
<feature type="binding site" evidence="7">
    <location>
        <position position="160"/>
    </location>
    <ligand>
        <name>NAD(+)</name>
        <dbReference type="ChEBI" id="CHEBI:57540"/>
    </ligand>
</feature>
<feature type="binding site" evidence="7">
    <location>
        <position position="35"/>
    </location>
    <ligand>
        <name>NAD(+)</name>
        <dbReference type="ChEBI" id="CHEBI:57540"/>
    </ligand>
</feature>
<evidence type="ECO:0000256" key="7">
    <source>
        <dbReference type="PIRSR" id="PIRSR614007-2"/>
    </source>
</evidence>
<dbReference type="NCBIfam" id="NF005559">
    <property type="entry name" value="PRK07231.1"/>
    <property type="match status" value="1"/>
</dbReference>
<dbReference type="InterPro" id="IPR014007">
    <property type="entry name" value="23BDH"/>
</dbReference>
<dbReference type="GO" id="GO:0006633">
    <property type="term" value="P:fatty acid biosynthetic process"/>
    <property type="evidence" value="ECO:0007669"/>
    <property type="project" value="TreeGrafter"/>
</dbReference>
<evidence type="ECO:0000256" key="2">
    <source>
        <dbReference type="ARBA" id="ARBA00012848"/>
    </source>
</evidence>
<dbReference type="Gene3D" id="3.40.50.720">
    <property type="entry name" value="NAD(P)-binding Rossmann-like Domain"/>
    <property type="match status" value="1"/>
</dbReference>
<protein>
    <recommendedName>
        <fullName evidence="2">diacetyl reductase [(S)-acetoin forming]</fullName>
        <ecNumber evidence="2">1.1.1.304</ecNumber>
    </recommendedName>
</protein>
<proteinExistence type="inferred from homology"/>
<feature type="binding site" evidence="7">
    <location>
        <position position="88"/>
    </location>
    <ligand>
        <name>NAD(+)</name>
        <dbReference type="ChEBI" id="CHEBI:57540"/>
    </ligand>
</feature>
<sequence>MSSKKVAVITGSGDGLGKGIAERLAQDGFAIVLSDINPDTLAKTEAEFKARGAAVSAFLGDVGKREDQFALVKHAADTFGRVDVFINNAGIEDVMALEDVREADIDRVFNINVKGVIFGTQAAAEQMKKQGGGRVCKIINACSIAGHESYDLLGVYCASKHAVRALTVAAAKELAKHKITVNAYCPGVAATKMWDRIDAEMAKYIDTKPGEAFEKFSAGILMGRPQVPQDVAALVHYLASEDSDYMTGQSLLIDGGMVFR</sequence>
<keyword evidence="3" id="KW-0560">Oxidoreductase</keyword>
<dbReference type="PANTHER" id="PTHR42760">
    <property type="entry name" value="SHORT-CHAIN DEHYDROGENASES/REDUCTASES FAMILY MEMBER"/>
    <property type="match status" value="1"/>
</dbReference>
<dbReference type="GO" id="GO:0048038">
    <property type="term" value="F:quinone binding"/>
    <property type="evidence" value="ECO:0007669"/>
    <property type="project" value="TreeGrafter"/>
</dbReference>
<evidence type="ECO:0000313" key="9">
    <source>
        <dbReference type="EMBL" id="TCP09164.1"/>
    </source>
</evidence>
<dbReference type="InterPro" id="IPR002347">
    <property type="entry name" value="SDR_fam"/>
</dbReference>
<evidence type="ECO:0000256" key="3">
    <source>
        <dbReference type="ARBA" id="ARBA00023002"/>
    </source>
</evidence>
<feature type="binding site" evidence="7">
    <location>
        <begin position="61"/>
        <end position="62"/>
    </location>
    <ligand>
        <name>NAD(+)</name>
        <dbReference type="ChEBI" id="CHEBI:57540"/>
    </ligand>
</feature>
<gene>
    <name evidence="9" type="ORF">EV680_10429</name>
    <name evidence="10" type="ORF">LVJ78_10150</name>
</gene>
<evidence type="ECO:0000313" key="11">
    <source>
        <dbReference type="Proteomes" id="UP000294721"/>
    </source>
</evidence>
<dbReference type="EMBL" id="SLXE01000004">
    <property type="protein sequence ID" value="TCP09164.1"/>
    <property type="molecule type" value="Genomic_DNA"/>
</dbReference>
<dbReference type="InterPro" id="IPR020904">
    <property type="entry name" value="Sc_DH/Rdtase_CS"/>
</dbReference>
<dbReference type="PRINTS" id="PR00081">
    <property type="entry name" value="GDHRDH"/>
</dbReference>
<accession>A0AAE9GWC4</accession>
<dbReference type="PROSITE" id="PS00061">
    <property type="entry name" value="ADH_SHORT"/>
    <property type="match status" value="1"/>
</dbReference>
<feature type="active site" description="Proton acceptor" evidence="6">
    <location>
        <position position="156"/>
    </location>
</feature>
<comment type="catalytic activity">
    <reaction evidence="5">
        <text>(S)-acetoin + NAD(+) = diacetyl + NADH + H(+)</text>
        <dbReference type="Rhea" id="RHEA:27286"/>
        <dbReference type="ChEBI" id="CHEBI:15378"/>
        <dbReference type="ChEBI" id="CHEBI:15687"/>
        <dbReference type="ChEBI" id="CHEBI:16583"/>
        <dbReference type="ChEBI" id="CHEBI:57540"/>
        <dbReference type="ChEBI" id="CHEBI:57945"/>
        <dbReference type="EC" id="1.1.1.304"/>
    </reaction>
</comment>
<keyword evidence="4 7" id="KW-0520">NAD</keyword>
<dbReference type="AlphaFoldDB" id="A0AAE9GWC4"/>
<dbReference type="GO" id="GO:0045150">
    <property type="term" value="P:acetoin catabolic process"/>
    <property type="evidence" value="ECO:0007669"/>
    <property type="project" value="InterPro"/>
</dbReference>
<feature type="binding site" evidence="7">
    <location>
        <position position="156"/>
    </location>
    <ligand>
        <name>NAD(+)</name>
        <dbReference type="ChEBI" id="CHEBI:57540"/>
    </ligand>
</feature>